<dbReference type="GO" id="GO:0070063">
    <property type="term" value="F:RNA polymerase binding"/>
    <property type="evidence" value="ECO:0007669"/>
    <property type="project" value="InterPro"/>
</dbReference>
<dbReference type="PANTHER" id="PTHR15377">
    <property type="entry name" value="TRANSCRIPTION ELONGATION REGULATOR 1"/>
    <property type="match status" value="1"/>
</dbReference>
<evidence type="ECO:0000313" key="5">
    <source>
        <dbReference type="Proteomes" id="UP000585474"/>
    </source>
</evidence>
<evidence type="ECO:0000256" key="1">
    <source>
        <dbReference type="ARBA" id="ARBA00022737"/>
    </source>
</evidence>
<comment type="caution">
    <text evidence="4">The sequence shown here is derived from an EMBL/GenBank/DDBJ whole genome shotgun (WGS) entry which is preliminary data.</text>
</comment>
<dbReference type="InterPro" id="IPR002713">
    <property type="entry name" value="FF_domain"/>
</dbReference>
<reference evidence="4 5" key="1">
    <citation type="submission" date="2019-07" db="EMBL/GenBank/DDBJ databases">
        <title>De Novo Assembly of kiwifruit Actinidia rufa.</title>
        <authorList>
            <person name="Sugita-Konishi S."/>
            <person name="Sato K."/>
            <person name="Mori E."/>
            <person name="Abe Y."/>
            <person name="Kisaki G."/>
            <person name="Hamano K."/>
            <person name="Suezawa K."/>
            <person name="Otani M."/>
            <person name="Fukuda T."/>
            <person name="Manabe T."/>
            <person name="Gomi K."/>
            <person name="Tabuchi M."/>
            <person name="Akimitsu K."/>
            <person name="Kataoka I."/>
        </authorList>
    </citation>
    <scope>NUCLEOTIDE SEQUENCE [LARGE SCALE GENOMIC DNA]</scope>
    <source>
        <strain evidence="5">cv. Fuchu</strain>
    </source>
</reference>
<feature type="domain" description="FF" evidence="3">
    <location>
        <begin position="75"/>
        <end position="109"/>
    </location>
</feature>
<evidence type="ECO:0000313" key="4">
    <source>
        <dbReference type="EMBL" id="GFZ15700.1"/>
    </source>
</evidence>
<sequence length="156" mass="17659">MKSPLGSIDPTPLHLPPPLPTPISLLPPLRPPFSSYAQLNWDPRHPTHRCVYEFRGLLSDVLTSEVAAQETDDGKTAITSWSTAKRLLKADPRYTKMARKERESLWRKHVEEMQRRQQKSAAGDKEGGVNKRAETRSRRSVDYGKYLSGGSRGIHE</sequence>
<dbReference type="Pfam" id="PF01846">
    <property type="entry name" value="FF"/>
    <property type="match status" value="1"/>
</dbReference>
<dbReference type="GO" id="GO:0003712">
    <property type="term" value="F:transcription coregulator activity"/>
    <property type="evidence" value="ECO:0007669"/>
    <property type="project" value="TreeGrafter"/>
</dbReference>
<dbReference type="InterPro" id="IPR045148">
    <property type="entry name" value="TCRG1-like"/>
</dbReference>
<evidence type="ECO:0000259" key="3">
    <source>
        <dbReference type="Pfam" id="PF01846"/>
    </source>
</evidence>
<dbReference type="GO" id="GO:0005634">
    <property type="term" value="C:nucleus"/>
    <property type="evidence" value="ECO:0007669"/>
    <property type="project" value="TreeGrafter"/>
</dbReference>
<keyword evidence="5" id="KW-1185">Reference proteome</keyword>
<feature type="compositionally biased region" description="Basic and acidic residues" evidence="2">
    <location>
        <begin position="122"/>
        <end position="142"/>
    </location>
</feature>
<dbReference type="OrthoDB" id="187617at2759"/>
<dbReference type="AlphaFoldDB" id="A0A7J0GXZ8"/>
<feature type="region of interest" description="Disordered" evidence="2">
    <location>
        <begin position="105"/>
        <end position="156"/>
    </location>
</feature>
<dbReference type="PANTHER" id="PTHR15377:SF3">
    <property type="entry name" value="WW DOMAIN-CONTAINING PROTEIN"/>
    <property type="match status" value="1"/>
</dbReference>
<organism evidence="4 5">
    <name type="scientific">Actinidia rufa</name>
    <dbReference type="NCBI Taxonomy" id="165716"/>
    <lineage>
        <taxon>Eukaryota</taxon>
        <taxon>Viridiplantae</taxon>
        <taxon>Streptophyta</taxon>
        <taxon>Embryophyta</taxon>
        <taxon>Tracheophyta</taxon>
        <taxon>Spermatophyta</taxon>
        <taxon>Magnoliopsida</taxon>
        <taxon>eudicotyledons</taxon>
        <taxon>Gunneridae</taxon>
        <taxon>Pentapetalae</taxon>
        <taxon>asterids</taxon>
        <taxon>Ericales</taxon>
        <taxon>Actinidiaceae</taxon>
        <taxon>Actinidia</taxon>
    </lineage>
</organism>
<dbReference type="FunFam" id="1.10.10.440:FF:000028">
    <property type="entry name" value="Pre-mRNA-processing protein 40C"/>
    <property type="match status" value="1"/>
</dbReference>
<dbReference type="SUPFAM" id="SSF81698">
    <property type="entry name" value="FF domain"/>
    <property type="match status" value="1"/>
</dbReference>
<feature type="compositionally biased region" description="Basic and acidic residues" evidence="2">
    <location>
        <begin position="105"/>
        <end position="115"/>
    </location>
</feature>
<protein>
    <submittedName>
        <fullName evidence="4">Pre-mRNA-processing protein 40C</fullName>
    </submittedName>
</protein>
<dbReference type="InterPro" id="IPR036517">
    <property type="entry name" value="FF_domain_sf"/>
</dbReference>
<keyword evidence="1" id="KW-0677">Repeat</keyword>
<dbReference type="Proteomes" id="UP000585474">
    <property type="component" value="Unassembled WGS sequence"/>
</dbReference>
<dbReference type="EMBL" id="BJWL01000025">
    <property type="protein sequence ID" value="GFZ15700.1"/>
    <property type="molecule type" value="Genomic_DNA"/>
</dbReference>
<accession>A0A7J0GXZ8</accession>
<proteinExistence type="predicted"/>
<evidence type="ECO:0000256" key="2">
    <source>
        <dbReference type="SAM" id="MobiDB-lite"/>
    </source>
</evidence>
<name>A0A7J0GXZ8_9ERIC</name>
<dbReference type="Gene3D" id="1.10.10.440">
    <property type="entry name" value="FF domain"/>
    <property type="match status" value="1"/>
</dbReference>
<gene>
    <name evidence="4" type="ORF">Acr_25g0001090</name>
</gene>